<dbReference type="Proteomes" id="UP001296969">
    <property type="component" value="Unassembled WGS sequence"/>
</dbReference>
<dbReference type="EMBL" id="JADRCP010000002">
    <property type="protein sequence ID" value="MBK5176656.1"/>
    <property type="molecule type" value="Genomic_DNA"/>
</dbReference>
<protein>
    <submittedName>
        <fullName evidence="2">Tryptophanase leader peptide</fullName>
    </submittedName>
</protein>
<dbReference type="InterPro" id="IPR012620">
    <property type="entry name" value="Trp_operon_leader_peptide"/>
</dbReference>
<dbReference type="GO" id="GO:0031556">
    <property type="term" value="P:transcriptional attenuation by ribosome"/>
    <property type="evidence" value="ECO:0007669"/>
    <property type="project" value="InterPro"/>
</dbReference>
<dbReference type="Pfam" id="PF08053">
    <property type="entry name" value="Tna_leader"/>
    <property type="match status" value="1"/>
</dbReference>
<comment type="caution">
    <text evidence="2">The sequence shown here is derived from an EMBL/GenBank/DDBJ whole genome shotgun (WGS) entry which is preliminary data.</text>
</comment>
<name>A0A9D7AIL3_9GAMM</name>
<dbReference type="AlphaFoldDB" id="A0A9D7AIL3"/>
<sequence length="33" mass="4083">MFNKSSYIMNISNKTYTIEKWFNIDNRIVNHYP</sequence>
<evidence type="ECO:0000313" key="2">
    <source>
        <dbReference type="EMBL" id="MBK5176656.1"/>
    </source>
</evidence>
<keyword evidence="4" id="KW-1185">Reference proteome</keyword>
<proteinExistence type="predicted"/>
<accession>A0A9D7AIL3</accession>
<dbReference type="EMBL" id="JADRCQ010000002">
    <property type="protein sequence ID" value="MBK5073613.1"/>
    <property type="molecule type" value="Genomic_DNA"/>
</dbReference>
<evidence type="ECO:0000313" key="3">
    <source>
        <dbReference type="Proteomes" id="UP000807542"/>
    </source>
</evidence>
<dbReference type="Proteomes" id="UP000807542">
    <property type="component" value="Unassembled WGS sequence"/>
</dbReference>
<organism evidence="2 3">
    <name type="scientific">Limnobaculum xujianqingii</name>
    <dbReference type="NCBI Taxonomy" id="2738837"/>
    <lineage>
        <taxon>Bacteria</taxon>
        <taxon>Pseudomonadati</taxon>
        <taxon>Pseudomonadota</taxon>
        <taxon>Gammaproteobacteria</taxon>
        <taxon>Enterobacterales</taxon>
        <taxon>Budviciaceae</taxon>
        <taxon>Limnobaculum</taxon>
    </lineage>
</organism>
<dbReference type="NCBIfam" id="TIGR02616">
    <property type="entry name" value="tnaC_leader"/>
    <property type="match status" value="1"/>
</dbReference>
<reference evidence="2 4" key="1">
    <citation type="submission" date="2020-11" db="EMBL/GenBank/DDBJ databases">
        <title>Insectihabitans protaetiae gen. nov. sp. nov. and Insectihabitans allomyrinae sp. nov., isolated from larvae of Protaetia brevitarsis seulensis and Allomyrina dichotoma, respectively.</title>
        <authorList>
            <person name="Lee S.D."/>
            <person name="Byeon Y.-S."/>
            <person name="Kim S.-M."/>
            <person name="Yang H.L."/>
            <person name="Kim I.S."/>
        </authorList>
    </citation>
    <scope>NUCLEOTIDE SEQUENCE</scope>
    <source>
        <strain evidence="2">CWB-B4</strain>
        <strain evidence="1 4">CWB-B43</strain>
    </source>
</reference>
<gene>
    <name evidence="2" type="primary">tnaC</name>
    <name evidence="2" type="ORF">I2492_10005</name>
    <name evidence="1" type="ORF">I2493_11380</name>
</gene>
<evidence type="ECO:0000313" key="4">
    <source>
        <dbReference type="Proteomes" id="UP001296969"/>
    </source>
</evidence>
<evidence type="ECO:0000313" key="1">
    <source>
        <dbReference type="EMBL" id="MBK5073613.1"/>
    </source>
</evidence>